<dbReference type="EMBL" id="CP129675">
    <property type="protein sequence ID" value="XDS45611.1"/>
    <property type="molecule type" value="Genomic_DNA"/>
</dbReference>
<name>A0AB39UKY7_9BIFI</name>
<proteinExistence type="predicted"/>
<evidence type="ECO:0000256" key="1">
    <source>
        <dbReference type="ARBA" id="ARBA00022679"/>
    </source>
</evidence>
<feature type="domain" description="Thiamin pyrophosphokinase thiamin-binding" evidence="7">
    <location>
        <begin position="165"/>
        <end position="234"/>
    </location>
</feature>
<gene>
    <name evidence="10" type="ORF">QN062_00995</name>
    <name evidence="9" type="ORF">QN216_05000</name>
    <name evidence="8" type="ORF">QN217_05445</name>
</gene>
<evidence type="ECO:0000256" key="4">
    <source>
        <dbReference type="ARBA" id="ARBA00022840"/>
    </source>
</evidence>
<feature type="region of interest" description="Disordered" evidence="6">
    <location>
        <begin position="1"/>
        <end position="27"/>
    </location>
</feature>
<evidence type="ECO:0000313" key="9">
    <source>
        <dbReference type="EMBL" id="XDS49607.1"/>
    </source>
</evidence>
<dbReference type="InterPro" id="IPR007373">
    <property type="entry name" value="Thiamin_PyroPKinase_B1-bd"/>
</dbReference>
<dbReference type="Pfam" id="PF04265">
    <property type="entry name" value="TPK_B1_binding"/>
    <property type="match status" value="1"/>
</dbReference>
<dbReference type="InterPro" id="IPR053149">
    <property type="entry name" value="TPK"/>
</dbReference>
<evidence type="ECO:0000313" key="10">
    <source>
        <dbReference type="EMBL" id="XDS50824.1"/>
    </source>
</evidence>
<dbReference type="AlphaFoldDB" id="A0AB39UKY7"/>
<accession>A0AB39UKY7</accession>
<evidence type="ECO:0000256" key="3">
    <source>
        <dbReference type="ARBA" id="ARBA00022777"/>
    </source>
</evidence>
<evidence type="ECO:0000259" key="7">
    <source>
        <dbReference type="SMART" id="SM00983"/>
    </source>
</evidence>
<evidence type="ECO:0000256" key="6">
    <source>
        <dbReference type="SAM" id="MobiDB-lite"/>
    </source>
</evidence>
<evidence type="ECO:0000313" key="8">
    <source>
        <dbReference type="EMBL" id="XDS45611.1"/>
    </source>
</evidence>
<evidence type="ECO:0000256" key="5">
    <source>
        <dbReference type="NCBIfam" id="TIGR01378"/>
    </source>
</evidence>
<organism evidence="9">
    <name type="scientific">Bifidobacterium fermentum</name>
    <dbReference type="NCBI Taxonomy" id="3059035"/>
    <lineage>
        <taxon>Bacteria</taxon>
        <taxon>Bacillati</taxon>
        <taxon>Actinomycetota</taxon>
        <taxon>Actinomycetes</taxon>
        <taxon>Bifidobacteriales</taxon>
        <taxon>Bifidobacteriaceae</taxon>
        <taxon>Bifidobacterium</taxon>
    </lineage>
</organism>
<keyword evidence="1 9" id="KW-0808">Transferase</keyword>
<dbReference type="GO" id="GO:0004788">
    <property type="term" value="F:thiamine diphosphokinase activity"/>
    <property type="evidence" value="ECO:0007669"/>
    <property type="project" value="UniProtKB-UniRule"/>
</dbReference>
<protein>
    <recommendedName>
        <fullName evidence="5">Thiamine diphosphokinase</fullName>
        <ecNumber evidence="5">2.7.6.2</ecNumber>
    </recommendedName>
</protein>
<dbReference type="CDD" id="cd07995">
    <property type="entry name" value="TPK"/>
    <property type="match status" value="1"/>
</dbReference>
<dbReference type="EMBL" id="CP129683">
    <property type="protein sequence ID" value="XDS50824.1"/>
    <property type="molecule type" value="Genomic_DNA"/>
</dbReference>
<dbReference type="GO" id="GO:0009229">
    <property type="term" value="P:thiamine diphosphate biosynthetic process"/>
    <property type="evidence" value="ECO:0007669"/>
    <property type="project" value="InterPro"/>
</dbReference>
<dbReference type="NCBIfam" id="TIGR01378">
    <property type="entry name" value="thi_PPkinase"/>
    <property type="match status" value="1"/>
</dbReference>
<keyword evidence="2" id="KW-0547">Nucleotide-binding</keyword>
<sequence length="278" mass="29662">MEDQSAQQHRPVHARQKNGPQTVRHDPVSAPSKVCVIFAAGEYFGQDAEVPKGAYVIAADGGFDHCQSQRIHADMVMGDFDSISAEIPDDTESLHVPAEKDLTDTASAVTLGWDRGCREFHIYGSLGGRLDHSIANLQLLAGLANHGGIGFLHGDGVSVTAIRNGSLAFPAFRCGERTMVSVFSSTDVSTGVNELGLKYFLDDASLTNDRANAVSNEFISDTASKISVASGTLLVTFASAAPSPQWSTKVAQDTTFDTISTQVTEALNTRENKNAHHV</sequence>
<reference evidence="9" key="1">
    <citation type="submission" date="2023-07" db="EMBL/GenBank/DDBJ databases">
        <title>Bifidobacterium aquikefiriaerophilum sp. nov. and Bifidobacterium eccum sp. nov., isolated from water kefir.</title>
        <authorList>
            <person name="Breselge S."/>
            <person name="Bellassi P."/>
            <person name="Barcenilla C."/>
            <person name="Alvarez-Ordonez A."/>
            <person name="Morelli L."/>
            <person name="Cotter P.D."/>
        </authorList>
    </citation>
    <scope>NUCLEOTIDE SEQUENCE</scope>
    <source>
        <strain evidence="10">WK012_4_13</strain>
        <strain evidence="9">WK013_4_14</strain>
        <strain evidence="8">WK048_4_13</strain>
    </source>
</reference>
<dbReference type="PANTHER" id="PTHR41299">
    <property type="entry name" value="THIAMINE PYROPHOSPHOKINASE"/>
    <property type="match status" value="1"/>
</dbReference>
<dbReference type="GO" id="GO:0005524">
    <property type="term" value="F:ATP binding"/>
    <property type="evidence" value="ECO:0007669"/>
    <property type="project" value="UniProtKB-KW"/>
</dbReference>
<dbReference type="EC" id="2.7.6.2" evidence="5"/>
<dbReference type="InterPro" id="IPR006282">
    <property type="entry name" value="Thi_PPkinase"/>
</dbReference>
<dbReference type="GO" id="GO:0030975">
    <property type="term" value="F:thiamine binding"/>
    <property type="evidence" value="ECO:0007669"/>
    <property type="project" value="InterPro"/>
</dbReference>
<evidence type="ECO:0000256" key="2">
    <source>
        <dbReference type="ARBA" id="ARBA00022741"/>
    </source>
</evidence>
<dbReference type="GO" id="GO:0006772">
    <property type="term" value="P:thiamine metabolic process"/>
    <property type="evidence" value="ECO:0007669"/>
    <property type="project" value="UniProtKB-UniRule"/>
</dbReference>
<dbReference type="EMBL" id="CP129682">
    <property type="protein sequence ID" value="XDS49607.1"/>
    <property type="molecule type" value="Genomic_DNA"/>
</dbReference>
<dbReference type="SMART" id="SM00983">
    <property type="entry name" value="TPK_B1_binding"/>
    <property type="match status" value="1"/>
</dbReference>
<dbReference type="InterPro" id="IPR036759">
    <property type="entry name" value="TPK_catalytic_sf"/>
</dbReference>
<dbReference type="RefSeq" id="WP_369341786.1">
    <property type="nucleotide sequence ID" value="NZ_CP129675.1"/>
</dbReference>
<dbReference type="InterPro" id="IPR007371">
    <property type="entry name" value="TPK_catalytic"/>
</dbReference>
<dbReference type="Gene3D" id="3.40.50.10240">
    <property type="entry name" value="Thiamin pyrophosphokinase, catalytic domain"/>
    <property type="match status" value="1"/>
</dbReference>
<keyword evidence="4" id="KW-0067">ATP-binding</keyword>
<dbReference type="PANTHER" id="PTHR41299:SF1">
    <property type="entry name" value="THIAMINE PYROPHOSPHOKINASE"/>
    <property type="match status" value="1"/>
</dbReference>
<dbReference type="GO" id="GO:0016301">
    <property type="term" value="F:kinase activity"/>
    <property type="evidence" value="ECO:0007669"/>
    <property type="project" value="UniProtKB-KW"/>
</dbReference>
<keyword evidence="3" id="KW-0418">Kinase</keyword>
<dbReference type="SUPFAM" id="SSF63999">
    <property type="entry name" value="Thiamin pyrophosphokinase, catalytic domain"/>
    <property type="match status" value="1"/>
</dbReference>
<dbReference type="KEGG" id="bfk:QN062_00995"/>
<dbReference type="Pfam" id="PF04263">
    <property type="entry name" value="TPK_catalytic"/>
    <property type="match status" value="1"/>
</dbReference>